<gene>
    <name evidence="3" type="ORF">GCM10009433_02080</name>
</gene>
<dbReference type="PANTHER" id="PTHR46268:SF6">
    <property type="entry name" value="UNIVERSAL STRESS PROTEIN UP12"/>
    <property type="match status" value="1"/>
</dbReference>
<dbReference type="InterPro" id="IPR006015">
    <property type="entry name" value="Universal_stress_UspA"/>
</dbReference>
<evidence type="ECO:0000256" key="1">
    <source>
        <dbReference type="ARBA" id="ARBA00008791"/>
    </source>
</evidence>
<dbReference type="PANTHER" id="PTHR46268">
    <property type="entry name" value="STRESS RESPONSE PROTEIN NHAX"/>
    <property type="match status" value="1"/>
</dbReference>
<evidence type="ECO:0000313" key="3">
    <source>
        <dbReference type="EMBL" id="GAA0751739.1"/>
    </source>
</evidence>
<protein>
    <submittedName>
        <fullName evidence="3">Universal stress protein</fullName>
    </submittedName>
</protein>
<proteinExistence type="inferred from homology"/>
<dbReference type="EMBL" id="BAAAGG010000002">
    <property type="protein sequence ID" value="GAA0751739.1"/>
    <property type="molecule type" value="Genomic_DNA"/>
</dbReference>
<dbReference type="Gene3D" id="3.40.50.12370">
    <property type="match status" value="1"/>
</dbReference>
<feature type="domain" description="UspA" evidence="2">
    <location>
        <begin position="1"/>
        <end position="143"/>
    </location>
</feature>
<comment type="caution">
    <text evidence="3">The sequence shown here is derived from an EMBL/GenBank/DDBJ whole genome shotgun (WGS) entry which is preliminary data.</text>
</comment>
<dbReference type="SUPFAM" id="SSF52402">
    <property type="entry name" value="Adenine nucleotide alpha hydrolases-like"/>
    <property type="match status" value="2"/>
</dbReference>
<dbReference type="Pfam" id="PF00582">
    <property type="entry name" value="Usp"/>
    <property type="match status" value="2"/>
</dbReference>
<keyword evidence="4" id="KW-1185">Reference proteome</keyword>
<dbReference type="Proteomes" id="UP001500185">
    <property type="component" value="Unassembled WGS sequence"/>
</dbReference>
<dbReference type="CDD" id="cd00293">
    <property type="entry name" value="USP-like"/>
    <property type="match status" value="2"/>
</dbReference>
<evidence type="ECO:0000259" key="2">
    <source>
        <dbReference type="Pfam" id="PF00582"/>
    </source>
</evidence>
<dbReference type="PRINTS" id="PR01438">
    <property type="entry name" value="UNVRSLSTRESS"/>
</dbReference>
<reference evidence="3 4" key="1">
    <citation type="journal article" date="2019" name="Int. J. Syst. Evol. Microbiol.">
        <title>The Global Catalogue of Microorganisms (GCM) 10K type strain sequencing project: providing services to taxonomists for standard genome sequencing and annotation.</title>
        <authorList>
            <consortium name="The Broad Institute Genomics Platform"/>
            <consortium name="The Broad Institute Genome Sequencing Center for Infectious Disease"/>
            <person name="Wu L."/>
            <person name="Ma J."/>
        </authorList>
    </citation>
    <scope>NUCLEOTIDE SEQUENCE [LARGE SCALE GENOMIC DNA]</scope>
    <source>
        <strain evidence="3 4">JCM 16231</strain>
    </source>
</reference>
<feature type="domain" description="UspA" evidence="2">
    <location>
        <begin position="151"/>
        <end position="276"/>
    </location>
</feature>
<name>A0ABN1K1J9_9FLAO</name>
<organism evidence="3 4">
    <name type="scientific">Psychroflexus lacisalsi</name>
    <dbReference type="NCBI Taxonomy" id="503928"/>
    <lineage>
        <taxon>Bacteria</taxon>
        <taxon>Pseudomonadati</taxon>
        <taxon>Bacteroidota</taxon>
        <taxon>Flavobacteriia</taxon>
        <taxon>Flavobacteriales</taxon>
        <taxon>Flavobacteriaceae</taxon>
        <taxon>Psychroflexus</taxon>
    </lineage>
</organism>
<comment type="similarity">
    <text evidence="1">Belongs to the universal stress protein A family.</text>
</comment>
<dbReference type="RefSeq" id="WP_003440266.1">
    <property type="nucleotide sequence ID" value="NZ_BAAAGG010000002.1"/>
</dbReference>
<evidence type="ECO:0000313" key="4">
    <source>
        <dbReference type="Proteomes" id="UP001500185"/>
    </source>
</evidence>
<accession>A0ABN1K1J9</accession>
<dbReference type="InterPro" id="IPR006016">
    <property type="entry name" value="UspA"/>
</dbReference>
<sequence>MKNILVPTDFSDNCEKAAKLAIEMAILFNSEIHFLHQLNTPVNWVKLDKTQEHNYPDTLEEIGIAKSKLRALDKEAEHKGLTSRTFLEFVSNDKAILSHSDNFHHDFIITGSKGLQKGFLEQLLGSSAQKIIRSARVPILVVKEDTVTFPFKNIVFVSDFKEDISSVFEEVKKMAEKCHAKIHLLNINTTSDVNSVENGLQPIRDFLKDFSKPEDYAIHVYNESSVLSGIEKFEESNEVDLIVMYTHSRKGLSSIFSNSIAESITNHSKKPVMTVHL</sequence>